<dbReference type="HOGENOM" id="CLU_1336696_0_0_5"/>
<name>A0A017HIA8_9RHOB</name>
<sequence length="205" mass="22584">MLQPAKGIPFEVVIRSLCGVGVEKFDVTQPDNKEALDKIVDALRKTCRTVQAKPIERPRPNEVGNDMEPFVINALKANGLKAAPPKTKAGLGKATGYPDIKIETGKLPIYLEVKSYAATTADSSMRSFYLSPAEDPKVSDDGYHLLVGFEIERNGNLYTPVGFGLVDLYGLNCDMKAEFNSDNRRLYEKKRLLAKEKVPPNGRPA</sequence>
<dbReference type="AlphaFoldDB" id="A0A017HIA8"/>
<reference evidence="1 2" key="1">
    <citation type="submission" date="2013-02" db="EMBL/GenBank/DDBJ databases">
        <authorList>
            <person name="Fiebig A."/>
            <person name="Goeker M."/>
            <person name="Klenk H.-P.P."/>
        </authorList>
    </citation>
    <scope>NUCLEOTIDE SEQUENCE [LARGE SCALE GENOMIC DNA]</scope>
    <source>
        <strain evidence="1 2">DSM 19309</strain>
    </source>
</reference>
<comment type="caution">
    <text evidence="1">The sequence shown here is derived from an EMBL/GenBank/DDBJ whole genome shotgun (WGS) entry which is preliminary data.</text>
</comment>
<protein>
    <submittedName>
        <fullName evidence="1">Uncharacterized protein</fullName>
    </submittedName>
</protein>
<gene>
    <name evidence="1" type="ORF">Rumeso_04188</name>
</gene>
<evidence type="ECO:0000313" key="1">
    <source>
        <dbReference type="EMBL" id="EYD74252.1"/>
    </source>
</evidence>
<dbReference type="REBASE" id="95604">
    <property type="entry name" value="Rme19309ORF4187P"/>
</dbReference>
<accession>A0A017HIA8</accession>
<proteinExistence type="predicted"/>
<dbReference type="STRING" id="442562.Rumeso_04188"/>
<keyword evidence="2" id="KW-1185">Reference proteome</keyword>
<evidence type="ECO:0000313" key="2">
    <source>
        <dbReference type="Proteomes" id="UP000019666"/>
    </source>
</evidence>
<dbReference type="Proteomes" id="UP000019666">
    <property type="component" value="Unassembled WGS sequence"/>
</dbReference>
<organism evidence="1 2">
    <name type="scientific">Rubellimicrobium mesophilum DSM 19309</name>
    <dbReference type="NCBI Taxonomy" id="442562"/>
    <lineage>
        <taxon>Bacteria</taxon>
        <taxon>Pseudomonadati</taxon>
        <taxon>Pseudomonadota</taxon>
        <taxon>Alphaproteobacteria</taxon>
        <taxon>Rhodobacterales</taxon>
        <taxon>Roseobacteraceae</taxon>
        <taxon>Rubellimicrobium</taxon>
    </lineage>
</organism>
<dbReference type="EMBL" id="AOSK01000119">
    <property type="protein sequence ID" value="EYD74252.1"/>
    <property type="molecule type" value="Genomic_DNA"/>
</dbReference>